<feature type="compositionally biased region" description="Polar residues" evidence="1">
    <location>
        <begin position="79"/>
        <end position="88"/>
    </location>
</feature>
<feature type="region of interest" description="Disordered" evidence="1">
    <location>
        <begin position="270"/>
        <end position="293"/>
    </location>
</feature>
<reference evidence="2" key="1">
    <citation type="journal article" date="2020" name="J Insects Food Feed">
        <title>The yellow mealworm (Tenebrio molitor) genome: a resource for the emerging insects as food and feed industry.</title>
        <authorList>
            <person name="Eriksson T."/>
            <person name="Andere A."/>
            <person name="Kelstrup H."/>
            <person name="Emery V."/>
            <person name="Picard C."/>
        </authorList>
    </citation>
    <scope>NUCLEOTIDE SEQUENCE</scope>
    <source>
        <strain evidence="2">Stoneville</strain>
        <tissue evidence="2">Whole head</tissue>
    </source>
</reference>
<feature type="region of interest" description="Disordered" evidence="1">
    <location>
        <begin position="231"/>
        <end position="256"/>
    </location>
</feature>
<evidence type="ECO:0000313" key="2">
    <source>
        <dbReference type="EMBL" id="KAH0815862.1"/>
    </source>
</evidence>
<evidence type="ECO:0000313" key="3">
    <source>
        <dbReference type="Proteomes" id="UP000719412"/>
    </source>
</evidence>
<protein>
    <submittedName>
        <fullName evidence="2">Uncharacterized protein</fullName>
    </submittedName>
</protein>
<feature type="region of interest" description="Disordered" evidence="1">
    <location>
        <begin position="73"/>
        <end position="102"/>
    </location>
</feature>
<dbReference type="AlphaFoldDB" id="A0A8J6HK98"/>
<evidence type="ECO:0000256" key="1">
    <source>
        <dbReference type="SAM" id="MobiDB-lite"/>
    </source>
</evidence>
<reference evidence="2" key="2">
    <citation type="submission" date="2021-08" db="EMBL/GenBank/DDBJ databases">
        <authorList>
            <person name="Eriksson T."/>
        </authorList>
    </citation>
    <scope>NUCLEOTIDE SEQUENCE</scope>
    <source>
        <strain evidence="2">Stoneville</strain>
        <tissue evidence="2">Whole head</tissue>
    </source>
</reference>
<proteinExistence type="predicted"/>
<accession>A0A8J6HK98</accession>
<dbReference type="EMBL" id="JABDTM020022487">
    <property type="protein sequence ID" value="KAH0815862.1"/>
    <property type="molecule type" value="Genomic_DNA"/>
</dbReference>
<sequence length="349" mass="38915">MDGTISEFIKKFTMALINVGAAVSFVKYVSRKNSCLPAVTLRNVKSGGAEEEVVWVEEHRIFECRKRLKKNERERSKNDITSTPSSTEIFDPSLTDDPGLDATSPHNKHFTFHFTSFEDLISDSRFDPTRARRSLTSCAPRRAGTPYLMFVLRTPLGRRCGADLALMCAEDGLSHVAVLRLKNQPQQQRDGQACVWSFPFFPEIHVPSLQRLFEQIVCKVTLSEPERSALPNPVSNFGPSAHLAPPSPRSRPIHPRARLPHINKYDLDRDRIAGPLHSPPRRPLRGGPACDPSECADAARNKRATLHTHAHFSQESGANRVTCAAIFFAVAVFVYGTESSVCRGTIDDR</sequence>
<gene>
    <name evidence="2" type="ORF">GEV33_006929</name>
</gene>
<keyword evidence="3" id="KW-1185">Reference proteome</keyword>
<dbReference type="Proteomes" id="UP000719412">
    <property type="component" value="Unassembled WGS sequence"/>
</dbReference>
<organism evidence="2 3">
    <name type="scientific">Tenebrio molitor</name>
    <name type="common">Yellow mealworm beetle</name>
    <dbReference type="NCBI Taxonomy" id="7067"/>
    <lineage>
        <taxon>Eukaryota</taxon>
        <taxon>Metazoa</taxon>
        <taxon>Ecdysozoa</taxon>
        <taxon>Arthropoda</taxon>
        <taxon>Hexapoda</taxon>
        <taxon>Insecta</taxon>
        <taxon>Pterygota</taxon>
        <taxon>Neoptera</taxon>
        <taxon>Endopterygota</taxon>
        <taxon>Coleoptera</taxon>
        <taxon>Polyphaga</taxon>
        <taxon>Cucujiformia</taxon>
        <taxon>Tenebrionidae</taxon>
        <taxon>Tenebrio</taxon>
    </lineage>
</organism>
<name>A0A8J6HK98_TENMO</name>
<comment type="caution">
    <text evidence="2">The sequence shown here is derived from an EMBL/GenBank/DDBJ whole genome shotgun (WGS) entry which is preliminary data.</text>
</comment>